<dbReference type="PROSITE" id="PS00324">
    <property type="entry name" value="ASPARTOKINASE"/>
    <property type="match status" value="1"/>
</dbReference>
<evidence type="ECO:0000256" key="7">
    <source>
        <dbReference type="ARBA" id="ARBA00022741"/>
    </source>
</evidence>
<gene>
    <name evidence="16" type="ORF">DB31_8455</name>
</gene>
<dbReference type="InterPro" id="IPR005260">
    <property type="entry name" value="Asp_kin_monofn"/>
</dbReference>
<comment type="catalytic activity">
    <reaction evidence="11 13">
        <text>L-aspartate + ATP = 4-phospho-L-aspartate + ADP</text>
        <dbReference type="Rhea" id="RHEA:23776"/>
        <dbReference type="ChEBI" id="CHEBI:29991"/>
        <dbReference type="ChEBI" id="CHEBI:30616"/>
        <dbReference type="ChEBI" id="CHEBI:57535"/>
        <dbReference type="ChEBI" id="CHEBI:456216"/>
        <dbReference type="EC" id="2.7.2.4"/>
    </reaction>
</comment>
<feature type="binding site" evidence="12">
    <location>
        <position position="47"/>
    </location>
    <ligand>
        <name>substrate</name>
    </ligand>
</feature>
<dbReference type="GO" id="GO:0009088">
    <property type="term" value="P:threonine biosynthetic process"/>
    <property type="evidence" value="ECO:0007669"/>
    <property type="project" value="UniProtKB-UniPathway"/>
</dbReference>
<dbReference type="NCBIfam" id="NF005154">
    <property type="entry name" value="PRK06635.1-2"/>
    <property type="match status" value="1"/>
</dbReference>
<keyword evidence="7 12" id="KW-0547">Nucleotide-binding</keyword>
<dbReference type="AlphaFoldDB" id="A0A085WHD9"/>
<dbReference type="UniPathway" id="UPA00051">
    <property type="reaction ID" value="UER00462"/>
</dbReference>
<comment type="pathway">
    <text evidence="1 14">Amino-acid biosynthesis; L-lysine biosynthesis via DAP pathway; (S)-tetrahydrodipicolinate from L-aspartate: step 1/4.</text>
</comment>
<dbReference type="GO" id="GO:0005829">
    <property type="term" value="C:cytosol"/>
    <property type="evidence" value="ECO:0007669"/>
    <property type="project" value="TreeGrafter"/>
</dbReference>
<dbReference type="Pfam" id="PF00696">
    <property type="entry name" value="AA_kinase"/>
    <property type="match status" value="1"/>
</dbReference>
<evidence type="ECO:0000256" key="12">
    <source>
        <dbReference type="PIRSR" id="PIRSR000726-1"/>
    </source>
</evidence>
<dbReference type="EC" id="2.7.2.4" evidence="13"/>
<evidence type="ECO:0000259" key="15">
    <source>
        <dbReference type="Pfam" id="PF00696"/>
    </source>
</evidence>
<feature type="binding site" evidence="12">
    <location>
        <begin position="7"/>
        <end position="10"/>
    </location>
    <ligand>
        <name>ATP</name>
        <dbReference type="ChEBI" id="CHEBI:30616"/>
    </ligand>
</feature>
<keyword evidence="17" id="KW-1185">Reference proteome</keyword>
<feature type="binding site" evidence="12">
    <location>
        <position position="184"/>
    </location>
    <ligand>
        <name>ATP</name>
        <dbReference type="ChEBI" id="CHEBI:30616"/>
    </ligand>
</feature>
<dbReference type="RefSeq" id="WP_044191093.1">
    <property type="nucleotide sequence ID" value="NZ_JMCB01000008.1"/>
</dbReference>
<keyword evidence="5 14" id="KW-0028">Amino-acid biosynthesis</keyword>
<dbReference type="Proteomes" id="UP000028725">
    <property type="component" value="Unassembled WGS sequence"/>
</dbReference>
<dbReference type="FunFam" id="3.40.1160.10:FF:000002">
    <property type="entry name" value="Aspartokinase"/>
    <property type="match status" value="1"/>
</dbReference>
<keyword evidence="9 12" id="KW-0067">ATP-binding</keyword>
<evidence type="ECO:0000256" key="9">
    <source>
        <dbReference type="ARBA" id="ARBA00022840"/>
    </source>
</evidence>
<dbReference type="InterPro" id="IPR018042">
    <property type="entry name" value="Aspartate_kinase_CS"/>
</dbReference>
<sequence length="398" mass="42607">MPIVVQKYGGSSVADVEKIRKVAQRVKAKREAGYQVVVVVSAMGDTTDDLLSLAKQVSPDPPRRELDMLLTCGERISMALLSMALQELEVPAISFTGSQSGIITNDTHSQARIVEVRPYRVFEELDRGKVVIVAGYQGVSYKKEVTTLGRGGSDTTAVALAAALEAEACEIYSDVDGIFSADPRVVPDARKLESLTYDEMQELASAGAKVLNAQAVEFAKAKGIVILARTAHGQGTGTAVQELAGPADTRVKGVTAEQEMAVLSAASERVRLPELLEFLDARGVRGRALSFDGLLGREPRAYIAVPLQDVHGLEAVQKDLATRFGDDVSLQEQVGTVTCVGAGINADWGYLSRALLAAEELGARVHAVHTSPLQLSLLVDKAYLKPLTARLHREFLGT</sequence>
<dbReference type="InterPro" id="IPR036393">
    <property type="entry name" value="AceGlu_kinase-like_sf"/>
</dbReference>
<dbReference type="UniPathway" id="UPA00050">
    <property type="reaction ID" value="UER00461"/>
</dbReference>
<dbReference type="PATRIC" id="fig|394096.3.peg.4496"/>
<dbReference type="CDD" id="cd04246">
    <property type="entry name" value="AAK_AK-DapG-like"/>
    <property type="match status" value="1"/>
</dbReference>
<evidence type="ECO:0000256" key="11">
    <source>
        <dbReference type="ARBA" id="ARBA00047872"/>
    </source>
</evidence>
<organism evidence="16 17">
    <name type="scientific">Hyalangium minutum</name>
    <dbReference type="NCBI Taxonomy" id="394096"/>
    <lineage>
        <taxon>Bacteria</taxon>
        <taxon>Pseudomonadati</taxon>
        <taxon>Myxococcota</taxon>
        <taxon>Myxococcia</taxon>
        <taxon>Myxococcales</taxon>
        <taxon>Cystobacterineae</taxon>
        <taxon>Archangiaceae</taxon>
        <taxon>Hyalangium</taxon>
    </lineage>
</organism>
<dbReference type="PIRSF" id="PIRSF000726">
    <property type="entry name" value="Asp_kin"/>
    <property type="match status" value="1"/>
</dbReference>
<evidence type="ECO:0000313" key="16">
    <source>
        <dbReference type="EMBL" id="KFE67102.1"/>
    </source>
</evidence>
<dbReference type="Gene3D" id="3.30.2130.10">
    <property type="entry name" value="VC0802-like"/>
    <property type="match status" value="1"/>
</dbReference>
<dbReference type="GO" id="GO:0004072">
    <property type="term" value="F:aspartate kinase activity"/>
    <property type="evidence" value="ECO:0007669"/>
    <property type="project" value="UniProtKB-EC"/>
</dbReference>
<reference evidence="16 17" key="1">
    <citation type="submission" date="2014-04" db="EMBL/GenBank/DDBJ databases">
        <title>Genome assembly of Hyalangium minutum DSM 14724.</title>
        <authorList>
            <person name="Sharma G."/>
            <person name="Subramanian S."/>
        </authorList>
    </citation>
    <scope>NUCLEOTIDE SEQUENCE [LARGE SCALE GENOMIC DNA]</scope>
    <source>
        <strain evidence="16 17">DSM 14724</strain>
    </source>
</reference>
<evidence type="ECO:0000256" key="8">
    <source>
        <dbReference type="ARBA" id="ARBA00022777"/>
    </source>
</evidence>
<keyword evidence="10" id="KW-0457">Lysine biosynthesis</keyword>
<dbReference type="InterPro" id="IPR001048">
    <property type="entry name" value="Asp/Glu/Uridylate_kinase"/>
</dbReference>
<dbReference type="OrthoDB" id="9799110at2"/>
<proteinExistence type="inferred from homology"/>
<evidence type="ECO:0000313" key="17">
    <source>
        <dbReference type="Proteomes" id="UP000028725"/>
    </source>
</evidence>
<feature type="binding site" evidence="12">
    <location>
        <position position="74"/>
    </location>
    <ligand>
        <name>substrate</name>
    </ligand>
</feature>
<evidence type="ECO:0000256" key="6">
    <source>
        <dbReference type="ARBA" id="ARBA00022679"/>
    </source>
</evidence>
<dbReference type="SUPFAM" id="SSF53633">
    <property type="entry name" value="Carbamate kinase-like"/>
    <property type="match status" value="1"/>
</dbReference>
<evidence type="ECO:0000256" key="4">
    <source>
        <dbReference type="ARBA" id="ARBA00010122"/>
    </source>
</evidence>
<evidence type="ECO:0000256" key="14">
    <source>
        <dbReference type="RuleBase" id="RU004249"/>
    </source>
</evidence>
<evidence type="ECO:0000256" key="5">
    <source>
        <dbReference type="ARBA" id="ARBA00022605"/>
    </source>
</evidence>
<dbReference type="InterPro" id="IPR001341">
    <property type="entry name" value="Asp_kinase"/>
</dbReference>
<dbReference type="EMBL" id="JMCB01000008">
    <property type="protein sequence ID" value="KFE67102.1"/>
    <property type="molecule type" value="Genomic_DNA"/>
</dbReference>
<dbReference type="STRING" id="394096.DB31_8455"/>
<comment type="pathway">
    <text evidence="3 14">Amino-acid biosynthesis; L-threonine biosynthesis; L-threonine from L-aspartate: step 1/5.</text>
</comment>
<dbReference type="GO" id="GO:0005524">
    <property type="term" value="F:ATP binding"/>
    <property type="evidence" value="ECO:0007669"/>
    <property type="project" value="UniProtKB-KW"/>
</dbReference>
<feature type="binding site" evidence="12">
    <location>
        <begin position="209"/>
        <end position="210"/>
    </location>
    <ligand>
        <name>ATP</name>
        <dbReference type="ChEBI" id="CHEBI:30616"/>
    </ligand>
</feature>
<keyword evidence="8 13" id="KW-0418">Kinase</keyword>
<evidence type="ECO:0000256" key="2">
    <source>
        <dbReference type="ARBA" id="ARBA00004986"/>
    </source>
</evidence>
<dbReference type="PANTHER" id="PTHR21499">
    <property type="entry name" value="ASPARTATE KINASE"/>
    <property type="match status" value="1"/>
</dbReference>
<evidence type="ECO:0000256" key="10">
    <source>
        <dbReference type="ARBA" id="ARBA00023154"/>
    </source>
</evidence>
<dbReference type="GO" id="GO:0009090">
    <property type="term" value="P:homoserine biosynthetic process"/>
    <property type="evidence" value="ECO:0007669"/>
    <property type="project" value="TreeGrafter"/>
</dbReference>
<name>A0A085WHD9_9BACT</name>
<dbReference type="PANTHER" id="PTHR21499:SF3">
    <property type="entry name" value="ASPARTOKINASE"/>
    <property type="match status" value="1"/>
</dbReference>
<dbReference type="Gene3D" id="3.40.1160.10">
    <property type="entry name" value="Acetylglutamate kinase-like"/>
    <property type="match status" value="1"/>
</dbReference>
<comment type="similarity">
    <text evidence="4 13">Belongs to the aspartokinase family.</text>
</comment>
<dbReference type="GO" id="GO:0009089">
    <property type="term" value="P:lysine biosynthetic process via diaminopimelate"/>
    <property type="evidence" value="ECO:0007669"/>
    <property type="project" value="UniProtKB-UniPathway"/>
</dbReference>
<comment type="caution">
    <text evidence="16">The sequence shown here is derived from an EMBL/GenBank/DDBJ whole genome shotgun (WGS) entry which is preliminary data.</text>
</comment>
<dbReference type="NCBIfam" id="TIGR00657">
    <property type="entry name" value="asp_kinases"/>
    <property type="match status" value="1"/>
</dbReference>
<comment type="pathway">
    <text evidence="2 14">Amino-acid biosynthesis; L-methionine biosynthesis via de novo pathway; L-homoserine from L-aspartate: step 1/3.</text>
</comment>
<evidence type="ECO:0000256" key="1">
    <source>
        <dbReference type="ARBA" id="ARBA00004766"/>
    </source>
</evidence>
<evidence type="ECO:0000256" key="13">
    <source>
        <dbReference type="RuleBase" id="RU003448"/>
    </source>
</evidence>
<accession>A0A085WHD9</accession>
<protein>
    <recommendedName>
        <fullName evidence="13">Aspartokinase</fullName>
        <ecNumber evidence="13">2.7.2.4</ecNumber>
    </recommendedName>
</protein>
<feature type="domain" description="Aspartate/glutamate/uridylate kinase" evidence="15">
    <location>
        <begin position="3"/>
        <end position="225"/>
    </location>
</feature>
<dbReference type="UniPathway" id="UPA00034">
    <property type="reaction ID" value="UER00015"/>
</dbReference>
<evidence type="ECO:0000256" key="3">
    <source>
        <dbReference type="ARBA" id="ARBA00005139"/>
    </source>
</evidence>
<keyword evidence="6 13" id="KW-0808">Transferase</keyword>